<dbReference type="OrthoDB" id="406544at2759"/>
<dbReference type="Pfam" id="PF04828">
    <property type="entry name" value="GFA"/>
    <property type="match status" value="1"/>
</dbReference>
<dbReference type="Gene3D" id="3.90.1590.10">
    <property type="entry name" value="glutathione-dependent formaldehyde- activating enzyme (gfa)"/>
    <property type="match status" value="1"/>
</dbReference>
<dbReference type="PANTHER" id="PTHR33337">
    <property type="entry name" value="GFA DOMAIN-CONTAINING PROTEIN"/>
    <property type="match status" value="1"/>
</dbReference>
<dbReference type="Proteomes" id="UP001153461">
    <property type="component" value="Unassembled WGS sequence"/>
</dbReference>
<reference evidence="6" key="1">
    <citation type="submission" date="2021-07" db="EMBL/GenBank/DDBJ databases">
        <authorList>
            <person name="Branca A.L. A."/>
        </authorList>
    </citation>
    <scope>NUCLEOTIDE SEQUENCE</scope>
</reference>
<keyword evidence="4" id="KW-0456">Lyase</keyword>
<sequence length="161" mass="17759">MAVGGCFCGRIRIEYSGQPLASALCHCLDCRKLTGGPYSFNFIVQSAELHVSGSPKEVPKTSDSGNAIKNYFCPDCGLYYTEIAGRQHHDLTRVIGTPLFGRKIKPNGDRDETTVVRAGIFDNIGILHERTPVVEIYTEQRLKWLSPIEGADQFTGMLPLP</sequence>
<evidence type="ECO:0000256" key="4">
    <source>
        <dbReference type="ARBA" id="ARBA00023239"/>
    </source>
</evidence>
<dbReference type="PANTHER" id="PTHR33337:SF30">
    <property type="entry name" value="DUF636 DOMAIN PROTEIN (AFU_ORTHOLOGUE AFUA_1G03180)"/>
    <property type="match status" value="1"/>
</dbReference>
<dbReference type="EMBL" id="CAJVNV010000299">
    <property type="protein sequence ID" value="CAG8149767.1"/>
    <property type="molecule type" value="Genomic_DNA"/>
</dbReference>
<dbReference type="PROSITE" id="PS51891">
    <property type="entry name" value="CENP_V_GFA"/>
    <property type="match status" value="1"/>
</dbReference>
<dbReference type="InterPro" id="IPR011057">
    <property type="entry name" value="Mss4-like_sf"/>
</dbReference>
<evidence type="ECO:0000256" key="2">
    <source>
        <dbReference type="ARBA" id="ARBA00022723"/>
    </source>
</evidence>
<dbReference type="GO" id="GO:0016846">
    <property type="term" value="F:carbon-sulfur lyase activity"/>
    <property type="evidence" value="ECO:0007669"/>
    <property type="project" value="InterPro"/>
</dbReference>
<protein>
    <recommendedName>
        <fullName evidence="5">CENP-V/GFA domain-containing protein</fullName>
    </recommendedName>
</protein>
<dbReference type="AlphaFoldDB" id="A0A9W4MU23"/>
<name>A0A9W4MU23_PENNA</name>
<dbReference type="GO" id="GO:0046872">
    <property type="term" value="F:metal ion binding"/>
    <property type="evidence" value="ECO:0007669"/>
    <property type="project" value="UniProtKB-KW"/>
</dbReference>
<evidence type="ECO:0000313" key="6">
    <source>
        <dbReference type="EMBL" id="CAG8149767.1"/>
    </source>
</evidence>
<evidence type="ECO:0000256" key="3">
    <source>
        <dbReference type="ARBA" id="ARBA00022833"/>
    </source>
</evidence>
<organism evidence="6 7">
    <name type="scientific">Penicillium nalgiovense</name>
    <dbReference type="NCBI Taxonomy" id="60175"/>
    <lineage>
        <taxon>Eukaryota</taxon>
        <taxon>Fungi</taxon>
        <taxon>Dikarya</taxon>
        <taxon>Ascomycota</taxon>
        <taxon>Pezizomycotina</taxon>
        <taxon>Eurotiomycetes</taxon>
        <taxon>Eurotiomycetidae</taxon>
        <taxon>Eurotiales</taxon>
        <taxon>Aspergillaceae</taxon>
        <taxon>Penicillium</taxon>
    </lineage>
</organism>
<comment type="caution">
    <text evidence="6">The sequence shown here is derived from an EMBL/GenBank/DDBJ whole genome shotgun (WGS) entry which is preliminary data.</text>
</comment>
<dbReference type="InterPro" id="IPR006913">
    <property type="entry name" value="CENP-V/GFA"/>
</dbReference>
<evidence type="ECO:0000256" key="1">
    <source>
        <dbReference type="ARBA" id="ARBA00005495"/>
    </source>
</evidence>
<evidence type="ECO:0000259" key="5">
    <source>
        <dbReference type="PROSITE" id="PS51891"/>
    </source>
</evidence>
<keyword evidence="3" id="KW-0862">Zinc</keyword>
<dbReference type="SUPFAM" id="SSF51316">
    <property type="entry name" value="Mss4-like"/>
    <property type="match status" value="2"/>
</dbReference>
<feature type="domain" description="CENP-V/GFA" evidence="5">
    <location>
        <begin position="2"/>
        <end position="122"/>
    </location>
</feature>
<accession>A0A9W4MU23</accession>
<proteinExistence type="inferred from homology"/>
<gene>
    <name evidence="6" type="ORF">PNAL_LOCUS6062</name>
</gene>
<keyword evidence="2" id="KW-0479">Metal-binding</keyword>
<evidence type="ECO:0000313" key="7">
    <source>
        <dbReference type="Proteomes" id="UP001153461"/>
    </source>
</evidence>
<comment type="similarity">
    <text evidence="1">Belongs to the Gfa family.</text>
</comment>